<accession>A0A6G1HXI9</accession>
<keyword evidence="3" id="KW-1185">Reference proteome</keyword>
<sequence>MQSPSFSGYRNRKTKQQHAPENHRIISLTTRKNERMHPAKPAPTVTTLHYPYPRDPNPHTSESREDTQTPNKRGPVFPVFPPNPQPVRHRHRRPQPYPPAVSSRQ</sequence>
<evidence type="ECO:0000256" key="1">
    <source>
        <dbReference type="SAM" id="MobiDB-lite"/>
    </source>
</evidence>
<proteinExistence type="predicted"/>
<gene>
    <name evidence="2" type="ORF">EJ06DRAFT_401604</name>
</gene>
<name>A0A6G1HXI9_9PEZI</name>
<reference evidence="2" key="1">
    <citation type="journal article" date="2020" name="Stud. Mycol.">
        <title>101 Dothideomycetes genomes: a test case for predicting lifestyles and emergence of pathogens.</title>
        <authorList>
            <person name="Haridas S."/>
            <person name="Albert R."/>
            <person name="Binder M."/>
            <person name="Bloem J."/>
            <person name="Labutti K."/>
            <person name="Salamov A."/>
            <person name="Andreopoulos B."/>
            <person name="Baker S."/>
            <person name="Barry K."/>
            <person name="Bills G."/>
            <person name="Bluhm B."/>
            <person name="Cannon C."/>
            <person name="Castanera R."/>
            <person name="Culley D."/>
            <person name="Daum C."/>
            <person name="Ezra D."/>
            <person name="Gonzalez J."/>
            <person name="Henrissat B."/>
            <person name="Kuo A."/>
            <person name="Liang C."/>
            <person name="Lipzen A."/>
            <person name="Lutzoni F."/>
            <person name="Magnuson J."/>
            <person name="Mondo S."/>
            <person name="Nolan M."/>
            <person name="Ohm R."/>
            <person name="Pangilinan J."/>
            <person name="Park H.-J."/>
            <person name="Ramirez L."/>
            <person name="Alfaro M."/>
            <person name="Sun H."/>
            <person name="Tritt A."/>
            <person name="Yoshinaga Y."/>
            <person name="Zwiers L.-H."/>
            <person name="Turgeon B."/>
            <person name="Goodwin S."/>
            <person name="Spatafora J."/>
            <person name="Crous P."/>
            <person name="Grigoriev I."/>
        </authorList>
    </citation>
    <scope>NUCLEOTIDE SEQUENCE</scope>
    <source>
        <strain evidence="2">CBS 262.69</strain>
    </source>
</reference>
<dbReference type="EMBL" id="ML996694">
    <property type="protein sequence ID" value="KAF2400654.1"/>
    <property type="molecule type" value="Genomic_DNA"/>
</dbReference>
<evidence type="ECO:0000313" key="3">
    <source>
        <dbReference type="Proteomes" id="UP000799640"/>
    </source>
</evidence>
<evidence type="ECO:0000313" key="2">
    <source>
        <dbReference type="EMBL" id="KAF2400654.1"/>
    </source>
</evidence>
<protein>
    <submittedName>
        <fullName evidence="2">Uncharacterized protein</fullName>
    </submittedName>
</protein>
<dbReference type="AlphaFoldDB" id="A0A6G1HXI9"/>
<feature type="region of interest" description="Disordered" evidence="1">
    <location>
        <begin position="1"/>
        <end position="105"/>
    </location>
</feature>
<organism evidence="2 3">
    <name type="scientific">Trichodelitschia bisporula</name>
    <dbReference type="NCBI Taxonomy" id="703511"/>
    <lineage>
        <taxon>Eukaryota</taxon>
        <taxon>Fungi</taxon>
        <taxon>Dikarya</taxon>
        <taxon>Ascomycota</taxon>
        <taxon>Pezizomycotina</taxon>
        <taxon>Dothideomycetes</taxon>
        <taxon>Dothideomycetes incertae sedis</taxon>
        <taxon>Phaeotrichales</taxon>
        <taxon>Phaeotrichaceae</taxon>
        <taxon>Trichodelitschia</taxon>
    </lineage>
</organism>
<dbReference type="Proteomes" id="UP000799640">
    <property type="component" value="Unassembled WGS sequence"/>
</dbReference>